<comment type="caution">
    <text evidence="9">The sequence shown here is derived from an EMBL/GenBank/DDBJ whole genome shotgun (WGS) entry which is preliminary data.</text>
</comment>
<dbReference type="Pfam" id="PF13145">
    <property type="entry name" value="Rotamase_2"/>
    <property type="match status" value="2"/>
</dbReference>
<protein>
    <recommendedName>
        <fullName evidence="2">peptidylprolyl isomerase</fullName>
        <ecNumber evidence="2">5.2.1.8</ecNumber>
    </recommendedName>
</protein>
<comment type="catalytic activity">
    <reaction evidence="1">
        <text>[protein]-peptidylproline (omega=180) = [protein]-peptidylproline (omega=0)</text>
        <dbReference type="Rhea" id="RHEA:16237"/>
        <dbReference type="Rhea" id="RHEA-COMP:10747"/>
        <dbReference type="Rhea" id="RHEA-COMP:10748"/>
        <dbReference type="ChEBI" id="CHEBI:83833"/>
        <dbReference type="ChEBI" id="CHEBI:83834"/>
        <dbReference type="EC" id="5.2.1.8"/>
    </reaction>
</comment>
<dbReference type="RefSeq" id="WP_027888625.1">
    <property type="nucleotide sequence ID" value="NZ_JBHSXZ010000022.1"/>
</dbReference>
<dbReference type="EMBL" id="QWKX01000002">
    <property type="protein sequence ID" value="RIH79933.1"/>
    <property type="molecule type" value="Genomic_DNA"/>
</dbReference>
<organism evidence="9 10">
    <name type="scientific">Meiothermus taiwanensis</name>
    <dbReference type="NCBI Taxonomy" id="172827"/>
    <lineage>
        <taxon>Bacteria</taxon>
        <taxon>Thermotogati</taxon>
        <taxon>Deinococcota</taxon>
        <taxon>Deinococci</taxon>
        <taxon>Thermales</taxon>
        <taxon>Thermaceae</taxon>
        <taxon>Meiothermus</taxon>
    </lineage>
</organism>
<evidence type="ECO:0000256" key="7">
    <source>
        <dbReference type="SAM" id="MobiDB-lite"/>
    </source>
</evidence>
<evidence type="ECO:0000256" key="5">
    <source>
        <dbReference type="ARBA" id="ARBA00023235"/>
    </source>
</evidence>
<dbReference type="InterPro" id="IPR000297">
    <property type="entry name" value="PPIase_PpiC"/>
</dbReference>
<evidence type="ECO:0000259" key="8">
    <source>
        <dbReference type="PROSITE" id="PS50198"/>
    </source>
</evidence>
<dbReference type="InterPro" id="IPR027304">
    <property type="entry name" value="Trigger_fact/SurA_dom_sf"/>
</dbReference>
<proteinExistence type="predicted"/>
<evidence type="ECO:0000256" key="6">
    <source>
        <dbReference type="PROSITE-ProRule" id="PRU00278"/>
    </source>
</evidence>
<evidence type="ECO:0000313" key="10">
    <source>
        <dbReference type="Proteomes" id="UP000266089"/>
    </source>
</evidence>
<dbReference type="Proteomes" id="UP000266089">
    <property type="component" value="Unassembled WGS sequence"/>
</dbReference>
<dbReference type="InterPro" id="IPR050245">
    <property type="entry name" value="PrsA_foldase"/>
</dbReference>
<evidence type="ECO:0000256" key="2">
    <source>
        <dbReference type="ARBA" id="ARBA00013194"/>
    </source>
</evidence>
<dbReference type="Pfam" id="PF13624">
    <property type="entry name" value="SurA_N_3"/>
    <property type="match status" value="1"/>
</dbReference>
<name>A0A399E8W0_9DEIN</name>
<dbReference type="SUPFAM" id="SSF109998">
    <property type="entry name" value="Triger factor/SurA peptide-binding domain-like"/>
    <property type="match status" value="2"/>
</dbReference>
<dbReference type="GO" id="GO:0003755">
    <property type="term" value="F:peptidyl-prolyl cis-trans isomerase activity"/>
    <property type="evidence" value="ECO:0007669"/>
    <property type="project" value="UniProtKB-KW"/>
</dbReference>
<evidence type="ECO:0000256" key="4">
    <source>
        <dbReference type="ARBA" id="ARBA00023110"/>
    </source>
</evidence>
<sequence>MFGINRRVVAVIFGVLALAFVVGSVLLFTPQGQRSTQGKTEFTVNGRPVYELDLARAQQSDPILSTNPQGLLKNLAEVNFIDRMIVTTALLQDTARIRVSSGELKKELDTIKERFGLQKKQDYDRFLTQVGYTDSQLRNELRDQIRINKRVEEIQKKAEPTEEEMRLYFELNREQYKNEERVQARQIVVDDKATAEKIYAQVTAPGADFAAIAKANSKLNAEQGGALGAQAGQSEPGPVTRVVFPNVVADAVFKLRDGQISKPIEAGGRFYIVKVEKYLPAGDVKFEEVKDRVKEDAKRIKGQGALEAYIEELRARANVKFAEGSTYKFENPVVAKVGETEIKLTEVTQSVFANPQVPQLLQQGLGELAVQFFMPQTLEQLISREAAYQFAQTLGQPFFGSKSDIVTQAQQWKTRDITVTEAEVRRYYDSNLANFTIPASAKVQAVNFKKEDKAKADAFRAAALRGGKLEDLAKANGGTVQDYGVVNPGTMPPVPNRLVFLTRGTFPKGPLGEVSEVVKLEDGSFQVLIVNDRKAEVLRPFEEVKEEARQQVLASRRAEAAQKWLEEVRKAAKVENNLQKVLAALTPKEEPKQEQPKTNESQPSGNPSQPDTNQSTPANR</sequence>
<dbReference type="SUPFAM" id="SSF54534">
    <property type="entry name" value="FKBP-like"/>
    <property type="match status" value="1"/>
</dbReference>
<dbReference type="AlphaFoldDB" id="A0A399E8W0"/>
<dbReference type="Gene3D" id="3.10.50.40">
    <property type="match status" value="2"/>
</dbReference>
<dbReference type="PANTHER" id="PTHR47245">
    <property type="entry name" value="PEPTIDYLPROLYL ISOMERASE"/>
    <property type="match status" value="1"/>
</dbReference>
<dbReference type="EC" id="5.2.1.8" evidence="2"/>
<feature type="domain" description="PpiC" evidence="8">
    <location>
        <begin position="179"/>
        <end position="277"/>
    </location>
</feature>
<evidence type="ECO:0000256" key="1">
    <source>
        <dbReference type="ARBA" id="ARBA00000971"/>
    </source>
</evidence>
<feature type="region of interest" description="Disordered" evidence="7">
    <location>
        <begin position="581"/>
        <end position="620"/>
    </location>
</feature>
<evidence type="ECO:0000313" key="9">
    <source>
        <dbReference type="EMBL" id="RIH79933.1"/>
    </source>
</evidence>
<dbReference type="PROSITE" id="PS50198">
    <property type="entry name" value="PPIC_PPIASE_2"/>
    <property type="match status" value="1"/>
</dbReference>
<accession>A0A399E8W0</accession>
<dbReference type="PANTHER" id="PTHR47245:SF1">
    <property type="entry name" value="FOLDASE PROTEIN PRSA"/>
    <property type="match status" value="1"/>
</dbReference>
<dbReference type="Gene3D" id="1.10.4030.10">
    <property type="entry name" value="Porin chaperone SurA, peptide-binding domain"/>
    <property type="match status" value="2"/>
</dbReference>
<dbReference type="InterPro" id="IPR046357">
    <property type="entry name" value="PPIase_dom_sf"/>
</dbReference>
<keyword evidence="5 6" id="KW-0413">Isomerase</keyword>
<keyword evidence="3" id="KW-0732">Signal</keyword>
<reference evidence="9 10" key="1">
    <citation type="submission" date="2018-08" db="EMBL/GenBank/DDBJ databases">
        <title>Meiothermus cateniformans JCM 15151 genome sequencing project.</title>
        <authorList>
            <person name="Da Costa M.S."/>
            <person name="Albuquerque L."/>
            <person name="Raposo P."/>
            <person name="Froufe H.J.C."/>
            <person name="Barroso C.S."/>
            <person name="Egas C."/>
        </authorList>
    </citation>
    <scope>NUCLEOTIDE SEQUENCE [LARGE SCALE GENOMIC DNA]</scope>
    <source>
        <strain evidence="9 10">JCM 15151</strain>
    </source>
</reference>
<feature type="compositionally biased region" description="Basic and acidic residues" evidence="7">
    <location>
        <begin position="587"/>
        <end position="597"/>
    </location>
</feature>
<feature type="compositionally biased region" description="Polar residues" evidence="7">
    <location>
        <begin position="598"/>
        <end position="620"/>
    </location>
</feature>
<gene>
    <name evidence="9" type="primary">prsA3</name>
    <name evidence="9" type="ORF">Mcate_00163</name>
</gene>
<keyword evidence="4 6" id="KW-0697">Rotamase</keyword>
<evidence type="ECO:0000256" key="3">
    <source>
        <dbReference type="ARBA" id="ARBA00022729"/>
    </source>
</evidence>
<dbReference type="OrthoDB" id="14196at2"/>